<gene>
    <name evidence="2" type="ORF">P4H66_13515</name>
</gene>
<accession>A0ABU6GNA0</accession>
<organism evidence="2 3">
    <name type="scientific">Paenibacillus dokdonensis</name>
    <dbReference type="NCBI Taxonomy" id="2567944"/>
    <lineage>
        <taxon>Bacteria</taxon>
        <taxon>Bacillati</taxon>
        <taxon>Bacillota</taxon>
        <taxon>Bacilli</taxon>
        <taxon>Bacillales</taxon>
        <taxon>Paenibacillaceae</taxon>
        <taxon>Paenibacillus</taxon>
    </lineage>
</organism>
<evidence type="ECO:0000313" key="3">
    <source>
        <dbReference type="Proteomes" id="UP001344632"/>
    </source>
</evidence>
<evidence type="ECO:0000313" key="2">
    <source>
        <dbReference type="EMBL" id="MEC0240869.1"/>
    </source>
</evidence>
<protein>
    <submittedName>
        <fullName evidence="2">Uncharacterized protein</fullName>
    </submittedName>
</protein>
<reference evidence="2 3" key="1">
    <citation type="submission" date="2023-03" db="EMBL/GenBank/DDBJ databases">
        <title>Bacillus Genome Sequencing.</title>
        <authorList>
            <person name="Dunlap C."/>
        </authorList>
    </citation>
    <scope>NUCLEOTIDE SEQUENCE [LARGE SCALE GENOMIC DNA]</scope>
    <source>
        <strain evidence="2 3">BD-525</strain>
    </source>
</reference>
<sequence length="100" mass="10856">MSVGKAAAWMLEALRSIVFLMIGLLVLGAAERPITEGMQLQPGQMLLLLTADLAILYVVHRNFLAQHRFYRSSQKAELSAAKTATLLGYACIAIIIIAIA</sequence>
<feature type="transmembrane region" description="Helical" evidence="1">
    <location>
        <begin position="80"/>
        <end position="99"/>
    </location>
</feature>
<evidence type="ECO:0000256" key="1">
    <source>
        <dbReference type="SAM" id="Phobius"/>
    </source>
</evidence>
<dbReference type="RefSeq" id="WP_326088614.1">
    <property type="nucleotide sequence ID" value="NZ_JARLKZ010000008.1"/>
</dbReference>
<feature type="transmembrane region" description="Helical" evidence="1">
    <location>
        <begin position="12"/>
        <end position="30"/>
    </location>
</feature>
<dbReference type="Proteomes" id="UP001344632">
    <property type="component" value="Unassembled WGS sequence"/>
</dbReference>
<dbReference type="EMBL" id="JARLKZ010000008">
    <property type="protein sequence ID" value="MEC0240869.1"/>
    <property type="molecule type" value="Genomic_DNA"/>
</dbReference>
<keyword evidence="1" id="KW-0472">Membrane</keyword>
<feature type="transmembrane region" description="Helical" evidence="1">
    <location>
        <begin position="42"/>
        <end position="59"/>
    </location>
</feature>
<name>A0ABU6GNA0_9BACL</name>
<keyword evidence="3" id="KW-1185">Reference proteome</keyword>
<proteinExistence type="predicted"/>
<keyword evidence="1" id="KW-1133">Transmembrane helix</keyword>
<keyword evidence="1" id="KW-0812">Transmembrane</keyword>
<comment type="caution">
    <text evidence="2">The sequence shown here is derived from an EMBL/GenBank/DDBJ whole genome shotgun (WGS) entry which is preliminary data.</text>
</comment>